<feature type="chain" id="PRO_5042042962" description="Carboxylesterase type B domain-containing protein" evidence="2">
    <location>
        <begin position="23"/>
        <end position="152"/>
    </location>
</feature>
<dbReference type="AlphaFoldDB" id="A0AAE0SDK7"/>
<evidence type="ECO:0000259" key="3">
    <source>
        <dbReference type="Pfam" id="PF00135"/>
    </source>
</evidence>
<evidence type="ECO:0000256" key="2">
    <source>
        <dbReference type="SAM" id="SignalP"/>
    </source>
</evidence>
<dbReference type="EMBL" id="JAEAOA010002053">
    <property type="protein sequence ID" value="KAK3589974.1"/>
    <property type="molecule type" value="Genomic_DNA"/>
</dbReference>
<dbReference type="InterPro" id="IPR002018">
    <property type="entry name" value="CarbesteraseB"/>
</dbReference>
<gene>
    <name evidence="4" type="ORF">CHS0354_035002</name>
</gene>
<sequence length="152" mass="18065">MEYFRGKCFVFMLLCCITNISDHKIIRQFGEKIVETKYGRLQGVLFGFYEEYKVKSIYAFFCVPYASLRGIRGHVLRFMPPSSSSKWKYLRDASKQNASVSCQQKRLDERELEEMLPYQVRRQLTRQAERFKSQDEDCLSLNINVPNQEDYL</sequence>
<dbReference type="Gene3D" id="3.40.50.1820">
    <property type="entry name" value="alpha/beta hydrolase"/>
    <property type="match status" value="1"/>
</dbReference>
<evidence type="ECO:0000313" key="5">
    <source>
        <dbReference type="Proteomes" id="UP001195483"/>
    </source>
</evidence>
<organism evidence="4 5">
    <name type="scientific">Potamilus streckersoni</name>
    <dbReference type="NCBI Taxonomy" id="2493646"/>
    <lineage>
        <taxon>Eukaryota</taxon>
        <taxon>Metazoa</taxon>
        <taxon>Spiralia</taxon>
        <taxon>Lophotrochozoa</taxon>
        <taxon>Mollusca</taxon>
        <taxon>Bivalvia</taxon>
        <taxon>Autobranchia</taxon>
        <taxon>Heteroconchia</taxon>
        <taxon>Palaeoheterodonta</taxon>
        <taxon>Unionida</taxon>
        <taxon>Unionoidea</taxon>
        <taxon>Unionidae</taxon>
        <taxon>Ambleminae</taxon>
        <taxon>Lampsilini</taxon>
        <taxon>Potamilus</taxon>
    </lineage>
</organism>
<reference evidence="4" key="1">
    <citation type="journal article" date="2021" name="Genome Biol. Evol.">
        <title>A High-Quality Reference Genome for a Parasitic Bivalve with Doubly Uniparental Inheritance (Bivalvia: Unionida).</title>
        <authorList>
            <person name="Smith C.H."/>
        </authorList>
    </citation>
    <scope>NUCLEOTIDE SEQUENCE</scope>
    <source>
        <strain evidence="4">CHS0354</strain>
    </source>
</reference>
<reference evidence="4" key="3">
    <citation type="submission" date="2023-05" db="EMBL/GenBank/DDBJ databases">
        <authorList>
            <person name="Smith C.H."/>
        </authorList>
    </citation>
    <scope>NUCLEOTIDE SEQUENCE</scope>
    <source>
        <strain evidence="4">CHS0354</strain>
        <tissue evidence="4">Mantle</tissue>
    </source>
</reference>
<dbReference type="InterPro" id="IPR029058">
    <property type="entry name" value="AB_hydrolase_fold"/>
</dbReference>
<dbReference type="PANTHER" id="PTHR43903">
    <property type="entry name" value="NEUROLIGIN"/>
    <property type="match status" value="1"/>
</dbReference>
<proteinExistence type="inferred from homology"/>
<dbReference type="Pfam" id="PF00135">
    <property type="entry name" value="COesterase"/>
    <property type="match status" value="1"/>
</dbReference>
<dbReference type="Proteomes" id="UP001195483">
    <property type="component" value="Unassembled WGS sequence"/>
</dbReference>
<reference evidence="4" key="2">
    <citation type="journal article" date="2021" name="Genome Biol. Evol.">
        <title>Developing a high-quality reference genome for a parasitic bivalve with doubly uniparental inheritance (Bivalvia: Unionida).</title>
        <authorList>
            <person name="Smith C.H."/>
        </authorList>
    </citation>
    <scope>NUCLEOTIDE SEQUENCE</scope>
    <source>
        <strain evidence="4">CHS0354</strain>
        <tissue evidence="4">Mantle</tissue>
    </source>
</reference>
<keyword evidence="2" id="KW-0732">Signal</keyword>
<protein>
    <recommendedName>
        <fullName evidence="3">Carboxylesterase type B domain-containing protein</fullName>
    </recommendedName>
</protein>
<evidence type="ECO:0000256" key="1">
    <source>
        <dbReference type="ARBA" id="ARBA00005964"/>
    </source>
</evidence>
<evidence type="ECO:0000313" key="4">
    <source>
        <dbReference type="EMBL" id="KAK3589974.1"/>
    </source>
</evidence>
<keyword evidence="5" id="KW-1185">Reference proteome</keyword>
<dbReference type="SUPFAM" id="SSF53474">
    <property type="entry name" value="alpha/beta-Hydrolases"/>
    <property type="match status" value="1"/>
</dbReference>
<comment type="caution">
    <text evidence="4">The sequence shown here is derived from an EMBL/GenBank/DDBJ whole genome shotgun (WGS) entry which is preliminary data.</text>
</comment>
<accession>A0AAE0SDK7</accession>
<comment type="similarity">
    <text evidence="1">Belongs to the type-B carboxylesterase/lipase family.</text>
</comment>
<name>A0AAE0SDK7_9BIVA</name>
<feature type="domain" description="Carboxylesterase type B" evidence="3">
    <location>
        <begin position="31"/>
        <end position="148"/>
    </location>
</feature>
<feature type="signal peptide" evidence="2">
    <location>
        <begin position="1"/>
        <end position="22"/>
    </location>
</feature>
<dbReference type="InterPro" id="IPR051093">
    <property type="entry name" value="Neuroligin/BSAL"/>
</dbReference>